<dbReference type="RefSeq" id="WP_280942890.1">
    <property type="nucleotide sequence ID" value="NZ_JARYGX010000021.1"/>
</dbReference>
<feature type="transmembrane region" description="Helical" evidence="1">
    <location>
        <begin position="69"/>
        <end position="91"/>
    </location>
</feature>
<reference evidence="2" key="1">
    <citation type="journal article" date="2007" name="Int. J. Syst. Evol. Microbiol.">
        <title>Luteimonas composti sp. nov., a moderately thermophilic bacterium isolated from food waste.</title>
        <authorList>
            <person name="Young C.C."/>
            <person name="Kampfer P."/>
            <person name="Chen W.M."/>
            <person name="Yen W.S."/>
            <person name="Arun A.B."/>
            <person name="Lai W.A."/>
            <person name="Shen F.T."/>
            <person name="Rekha P.D."/>
            <person name="Lin K.Y."/>
            <person name="Chou J.H."/>
        </authorList>
    </citation>
    <scope>NUCLEOTIDE SEQUENCE</scope>
    <source>
        <strain evidence="2">CC-YY355</strain>
    </source>
</reference>
<evidence type="ECO:0000313" key="2">
    <source>
        <dbReference type="EMBL" id="MDH7453678.1"/>
    </source>
</evidence>
<organism evidence="2 3">
    <name type="scientific">Luteimonas composti</name>
    <dbReference type="NCBI Taxonomy" id="398257"/>
    <lineage>
        <taxon>Bacteria</taxon>
        <taxon>Pseudomonadati</taxon>
        <taxon>Pseudomonadota</taxon>
        <taxon>Gammaproteobacteria</taxon>
        <taxon>Lysobacterales</taxon>
        <taxon>Lysobacteraceae</taxon>
        <taxon>Luteimonas</taxon>
    </lineage>
</organism>
<keyword evidence="1" id="KW-0812">Transmembrane</keyword>
<name>A0ABT6MT93_9GAMM</name>
<dbReference type="EMBL" id="JARYGX010000021">
    <property type="protein sequence ID" value="MDH7453678.1"/>
    <property type="molecule type" value="Genomic_DNA"/>
</dbReference>
<evidence type="ECO:0000256" key="1">
    <source>
        <dbReference type="SAM" id="Phobius"/>
    </source>
</evidence>
<sequence>MPPSRRPVQPALAVALLALASLGVAAIWVLLAMRLDRQCSWMAVVAALDAALVLRLLRVRPGPMRAAWGVLATAVAILAANWAIVASWLGRYLGLLPWESMLRLGPELGTLLVRLSNSPGDLAWLAAALLAAAVASR</sequence>
<accession>A0ABT6MT93</accession>
<feature type="transmembrane region" description="Helical" evidence="1">
    <location>
        <begin position="12"/>
        <end position="33"/>
    </location>
</feature>
<comment type="caution">
    <text evidence="2">The sequence shown here is derived from an EMBL/GenBank/DDBJ whole genome shotgun (WGS) entry which is preliminary data.</text>
</comment>
<gene>
    <name evidence="2" type="ORF">QF205_11440</name>
</gene>
<keyword evidence="1" id="KW-1133">Transmembrane helix</keyword>
<protein>
    <submittedName>
        <fullName evidence="2">Uncharacterized protein</fullName>
    </submittedName>
</protein>
<reference evidence="2" key="2">
    <citation type="submission" date="2023-04" db="EMBL/GenBank/DDBJ databases">
        <authorList>
            <person name="Sun J.-Q."/>
        </authorList>
    </citation>
    <scope>NUCLEOTIDE SEQUENCE</scope>
    <source>
        <strain evidence="2">CC-YY355</strain>
    </source>
</reference>
<keyword evidence="3" id="KW-1185">Reference proteome</keyword>
<dbReference type="Proteomes" id="UP001160550">
    <property type="component" value="Unassembled WGS sequence"/>
</dbReference>
<evidence type="ECO:0000313" key="3">
    <source>
        <dbReference type="Proteomes" id="UP001160550"/>
    </source>
</evidence>
<keyword evidence="1" id="KW-0472">Membrane</keyword>
<proteinExistence type="predicted"/>